<dbReference type="InterPro" id="IPR036397">
    <property type="entry name" value="RNaseH_sf"/>
</dbReference>
<dbReference type="Proteomes" id="UP000887159">
    <property type="component" value="Unassembled WGS sequence"/>
</dbReference>
<dbReference type="EMBL" id="BMAU01021361">
    <property type="protein sequence ID" value="GFY22723.1"/>
    <property type="molecule type" value="Genomic_DNA"/>
</dbReference>
<proteinExistence type="predicted"/>
<organism evidence="1 2">
    <name type="scientific">Trichonephila clavipes</name>
    <name type="common">Golden silk orbweaver</name>
    <name type="synonym">Nephila clavipes</name>
    <dbReference type="NCBI Taxonomy" id="2585209"/>
    <lineage>
        <taxon>Eukaryota</taxon>
        <taxon>Metazoa</taxon>
        <taxon>Ecdysozoa</taxon>
        <taxon>Arthropoda</taxon>
        <taxon>Chelicerata</taxon>
        <taxon>Arachnida</taxon>
        <taxon>Araneae</taxon>
        <taxon>Araneomorphae</taxon>
        <taxon>Entelegynae</taxon>
        <taxon>Araneoidea</taxon>
        <taxon>Nephilidae</taxon>
        <taxon>Trichonephila</taxon>
    </lineage>
</organism>
<evidence type="ECO:0000313" key="2">
    <source>
        <dbReference type="Proteomes" id="UP000887159"/>
    </source>
</evidence>
<name>A0A8X6VUI1_TRICX</name>
<keyword evidence="2" id="KW-1185">Reference proteome</keyword>
<dbReference type="AlphaFoldDB" id="A0A8X6VUI1"/>
<accession>A0A8X6VUI1</accession>
<gene>
    <name evidence="1" type="primary">X975_01314</name>
    <name evidence="1" type="ORF">TNCV_2179841</name>
</gene>
<dbReference type="Gene3D" id="3.30.420.10">
    <property type="entry name" value="Ribonuclease H-like superfamily/Ribonuclease H"/>
    <property type="match status" value="2"/>
</dbReference>
<protein>
    <submittedName>
        <fullName evidence="1">Transposable element Tcb1 transposase</fullName>
    </submittedName>
</protein>
<dbReference type="GO" id="GO:0003676">
    <property type="term" value="F:nucleic acid binding"/>
    <property type="evidence" value="ECO:0007669"/>
    <property type="project" value="InterPro"/>
</dbReference>
<evidence type="ECO:0000313" key="1">
    <source>
        <dbReference type="EMBL" id="GFY22723.1"/>
    </source>
</evidence>
<sequence>MSFTRRPGSENLHIVRNAHVQPTASSAAIQAQVAPSLEALCLHEPNEGDRLNKHLGNTTPITCAALDTHPFAHEEAGLQRNGIRVSQDCFRTPTTLPWPARTPYLSPIELIWDHLGRRVGHPRSLNELESYGLGAILYHRHSRLSRLLSSLTHANSLLPAYSPDMSPIEHVWDLFDQRLACDLRPAVLKEELLLRIQAIWNSLLQADIQNMFYSMPSRMAEQTLIAVSGG</sequence>
<reference evidence="1" key="1">
    <citation type="submission" date="2020-08" db="EMBL/GenBank/DDBJ databases">
        <title>Multicomponent nature underlies the extraordinary mechanical properties of spider dragline silk.</title>
        <authorList>
            <person name="Kono N."/>
            <person name="Nakamura H."/>
            <person name="Mori M."/>
            <person name="Yoshida Y."/>
            <person name="Ohtoshi R."/>
            <person name="Malay A.D."/>
            <person name="Moran D.A.P."/>
            <person name="Tomita M."/>
            <person name="Numata K."/>
            <person name="Arakawa K."/>
        </authorList>
    </citation>
    <scope>NUCLEOTIDE SEQUENCE</scope>
</reference>
<comment type="caution">
    <text evidence="1">The sequence shown here is derived from an EMBL/GenBank/DDBJ whole genome shotgun (WGS) entry which is preliminary data.</text>
</comment>